<keyword evidence="4" id="KW-0472">Membrane</keyword>
<keyword evidence="4" id="KW-1133">Transmembrane helix</keyword>
<evidence type="ECO:0000256" key="2">
    <source>
        <dbReference type="PROSITE-ProRule" id="PRU00497"/>
    </source>
</evidence>
<evidence type="ECO:0000256" key="1">
    <source>
        <dbReference type="ARBA" id="ARBA00022460"/>
    </source>
</evidence>
<evidence type="ECO:0000256" key="4">
    <source>
        <dbReference type="SAM" id="Phobius"/>
    </source>
</evidence>
<accession>A0AAD5Q332</accession>
<evidence type="ECO:0000313" key="5">
    <source>
        <dbReference type="EMBL" id="KAI9565604.1"/>
    </source>
</evidence>
<evidence type="ECO:0000256" key="3">
    <source>
        <dbReference type="SAM" id="MobiDB-lite"/>
    </source>
</evidence>
<dbReference type="PANTHER" id="PTHR10380">
    <property type="entry name" value="CUTICLE PROTEIN"/>
    <property type="match status" value="1"/>
</dbReference>
<dbReference type="PROSITE" id="PS51155">
    <property type="entry name" value="CHIT_BIND_RR_2"/>
    <property type="match status" value="1"/>
</dbReference>
<keyword evidence="4" id="KW-0812">Transmembrane</keyword>
<dbReference type="GO" id="GO:0062129">
    <property type="term" value="C:chitin-based extracellular matrix"/>
    <property type="evidence" value="ECO:0007669"/>
    <property type="project" value="TreeGrafter"/>
</dbReference>
<name>A0AAD5Q332_9CRUS</name>
<dbReference type="Pfam" id="PF00379">
    <property type="entry name" value="Chitin_bind_4"/>
    <property type="match status" value="1"/>
</dbReference>
<organism evidence="5 6">
    <name type="scientific">Daphnia sinensis</name>
    <dbReference type="NCBI Taxonomy" id="1820382"/>
    <lineage>
        <taxon>Eukaryota</taxon>
        <taxon>Metazoa</taxon>
        <taxon>Ecdysozoa</taxon>
        <taxon>Arthropoda</taxon>
        <taxon>Crustacea</taxon>
        <taxon>Branchiopoda</taxon>
        <taxon>Diplostraca</taxon>
        <taxon>Cladocera</taxon>
        <taxon>Anomopoda</taxon>
        <taxon>Daphniidae</taxon>
        <taxon>Daphnia</taxon>
        <taxon>Daphnia similis group</taxon>
    </lineage>
</organism>
<protein>
    <submittedName>
        <fullName evidence="5">Uncharacterized protein</fullName>
    </submittedName>
</protein>
<feature type="transmembrane region" description="Helical" evidence="4">
    <location>
        <begin position="349"/>
        <end position="368"/>
    </location>
</feature>
<dbReference type="Proteomes" id="UP000820818">
    <property type="component" value="Linkage Group LG1"/>
</dbReference>
<dbReference type="InterPro" id="IPR000618">
    <property type="entry name" value="Insect_cuticle"/>
</dbReference>
<comment type="caution">
    <text evidence="5">The sequence shown here is derived from an EMBL/GenBank/DDBJ whole genome shotgun (WGS) entry which is preliminary data.</text>
</comment>
<dbReference type="PANTHER" id="PTHR10380:SF173">
    <property type="entry name" value="CUTICULAR PROTEIN 47EF, ISOFORM C-RELATED"/>
    <property type="match status" value="1"/>
</dbReference>
<dbReference type="InterPro" id="IPR050468">
    <property type="entry name" value="Cuticle_Struct_Prot"/>
</dbReference>
<keyword evidence="1 2" id="KW-0193">Cuticle</keyword>
<proteinExistence type="predicted"/>
<keyword evidence="6" id="KW-1185">Reference proteome</keyword>
<dbReference type="EMBL" id="WJBH02000001">
    <property type="protein sequence ID" value="KAI9565604.1"/>
    <property type="molecule type" value="Genomic_DNA"/>
</dbReference>
<dbReference type="GO" id="GO:0008010">
    <property type="term" value="F:structural constituent of chitin-based larval cuticle"/>
    <property type="evidence" value="ECO:0007669"/>
    <property type="project" value="TreeGrafter"/>
</dbReference>
<feature type="transmembrane region" description="Helical" evidence="4">
    <location>
        <begin position="12"/>
        <end position="34"/>
    </location>
</feature>
<gene>
    <name evidence="5" type="ORF">GHT06_009396</name>
</gene>
<feature type="region of interest" description="Disordered" evidence="3">
    <location>
        <begin position="303"/>
        <end position="338"/>
    </location>
</feature>
<dbReference type="AlphaFoldDB" id="A0AAD5Q332"/>
<reference evidence="5 6" key="1">
    <citation type="submission" date="2022-05" db="EMBL/GenBank/DDBJ databases">
        <title>A multi-omics perspective on studying reproductive biology in Daphnia sinensis.</title>
        <authorList>
            <person name="Jia J."/>
        </authorList>
    </citation>
    <scope>NUCLEOTIDE SEQUENCE [LARGE SCALE GENOMIC DNA]</scope>
    <source>
        <strain evidence="5 6">WSL</strain>
    </source>
</reference>
<evidence type="ECO:0000313" key="6">
    <source>
        <dbReference type="Proteomes" id="UP000820818"/>
    </source>
</evidence>
<sequence>MIEGYYTRIRQGMYGRLSVFMSLLVFAYAVPAILPKYSDVPVLVIDNGSAVEEGTFSNPVRLPVPDRRSKIMDRNLSVNCNQTKIPMMTYEECLIEAKRVWQTGGIELECLPPSSHYDQPPCVTFDCWHNQTEMMMKSDFNRPFRPSRTEIWNTERVHFEFQAFLRQSLLILCHTVGKQPAMAITITNRRWYQGFEKRQPESIWTKPEEIDTIFMGSYSYTSPDGVVITVNRVTDENGFRATADHLPTPPSMPEVDYGRLIVFLSLLGFACAAPIHLRELERVPVFVVDEVAVEEVLYNRDYLPTPAPKPEHRPKNSGSQNRDIAVLRNGTNKERPDGETSLLIRCGDFFFGAMISVIGAVISMLVSIPDYNARPSEQPPVKFPV</sequence>